<keyword evidence="3" id="KW-1185">Reference proteome</keyword>
<feature type="compositionally biased region" description="Polar residues" evidence="1">
    <location>
        <begin position="1"/>
        <end position="11"/>
    </location>
</feature>
<evidence type="ECO:0000313" key="3">
    <source>
        <dbReference type="Proteomes" id="UP001597322"/>
    </source>
</evidence>
<feature type="region of interest" description="Disordered" evidence="1">
    <location>
        <begin position="1"/>
        <end position="30"/>
    </location>
</feature>
<dbReference type="EMBL" id="JBHUEQ010000025">
    <property type="protein sequence ID" value="MFD1746608.1"/>
    <property type="molecule type" value="Genomic_DNA"/>
</dbReference>
<feature type="compositionally biased region" description="Basic and acidic residues" evidence="1">
    <location>
        <begin position="18"/>
        <end position="27"/>
    </location>
</feature>
<sequence>MQIDSGLNNYGYSARPYPAERKTDEKAPQAPEVRIRSLTGLTGSSTLLSTNLASALWAVEGTKEEAEETSSPLSPTQITNVYSEF</sequence>
<accession>A0ABW4M7T2</accession>
<proteinExistence type="predicted"/>
<dbReference type="RefSeq" id="WP_377402575.1">
    <property type="nucleotide sequence ID" value="NZ_JBHUEQ010000025.1"/>
</dbReference>
<organism evidence="2 3">
    <name type="scientific">Rhizobium helianthi</name>
    <dbReference type="NCBI Taxonomy" id="1132695"/>
    <lineage>
        <taxon>Bacteria</taxon>
        <taxon>Pseudomonadati</taxon>
        <taxon>Pseudomonadota</taxon>
        <taxon>Alphaproteobacteria</taxon>
        <taxon>Hyphomicrobiales</taxon>
        <taxon>Rhizobiaceae</taxon>
        <taxon>Rhizobium/Agrobacterium group</taxon>
        <taxon>Rhizobium</taxon>
    </lineage>
</organism>
<protein>
    <submittedName>
        <fullName evidence="2">Uncharacterized protein</fullName>
    </submittedName>
</protein>
<feature type="compositionally biased region" description="Polar residues" evidence="1">
    <location>
        <begin position="69"/>
        <end position="85"/>
    </location>
</feature>
<gene>
    <name evidence="2" type="ORF">ACFSE1_14135</name>
</gene>
<dbReference type="Proteomes" id="UP001597322">
    <property type="component" value="Unassembled WGS sequence"/>
</dbReference>
<reference evidence="3" key="1">
    <citation type="journal article" date="2019" name="Int. J. Syst. Evol. Microbiol.">
        <title>The Global Catalogue of Microorganisms (GCM) 10K type strain sequencing project: providing services to taxonomists for standard genome sequencing and annotation.</title>
        <authorList>
            <consortium name="The Broad Institute Genomics Platform"/>
            <consortium name="The Broad Institute Genome Sequencing Center for Infectious Disease"/>
            <person name="Wu L."/>
            <person name="Ma J."/>
        </authorList>
    </citation>
    <scope>NUCLEOTIDE SEQUENCE [LARGE SCALE GENOMIC DNA]</scope>
    <source>
        <strain evidence="3">CG52</strain>
    </source>
</reference>
<feature type="region of interest" description="Disordered" evidence="1">
    <location>
        <begin position="63"/>
        <end position="85"/>
    </location>
</feature>
<evidence type="ECO:0000313" key="2">
    <source>
        <dbReference type="EMBL" id="MFD1746608.1"/>
    </source>
</evidence>
<comment type="caution">
    <text evidence="2">The sequence shown here is derived from an EMBL/GenBank/DDBJ whole genome shotgun (WGS) entry which is preliminary data.</text>
</comment>
<name>A0ABW4M7T2_9HYPH</name>
<evidence type="ECO:0000256" key="1">
    <source>
        <dbReference type="SAM" id="MobiDB-lite"/>
    </source>
</evidence>